<dbReference type="AlphaFoldDB" id="A0A5J9VWM9"/>
<dbReference type="Proteomes" id="UP000324897">
    <property type="component" value="Chromosome 4"/>
</dbReference>
<dbReference type="Gramene" id="TVU40639">
    <property type="protein sequence ID" value="TVU40639"/>
    <property type="gene ID" value="EJB05_14108"/>
</dbReference>
<dbReference type="Pfam" id="PF00646">
    <property type="entry name" value="F-box"/>
    <property type="match status" value="1"/>
</dbReference>
<dbReference type="InterPro" id="IPR001810">
    <property type="entry name" value="F-box_dom"/>
</dbReference>
<dbReference type="PANTHER" id="PTHR32133:SF386">
    <property type="entry name" value="F-BOX DOMAIN-CONTAINING PROTEIN"/>
    <property type="match status" value="1"/>
</dbReference>
<dbReference type="InterPro" id="IPR036047">
    <property type="entry name" value="F-box-like_dom_sf"/>
</dbReference>
<dbReference type="OrthoDB" id="693928at2759"/>
<gene>
    <name evidence="2" type="ORF">EJB05_14108</name>
</gene>
<sequence length="375" mass="42819">MAALMEELVEDILLRFPPDDPASLVRATLVCKQWCRLISSQGFHRRFREFHRTPPVLGILCNSSDNDVDKVRLVPTHSFPHTDRVYINWRAADARHGRVLLVKMPTEHRAELWYRPNLMDLVFAVWDPVTDEARELPRLPRCPNYCWNAAVLCAATTCDHQDCSRGPFLVVVLDAKGGKHYIHVYSSESGKWSQQTVHVQDPGEYISRYWMRPSVLVGDELCSMFLQRDSILKYNVRTRQISVMDLPSLWYKPDLLISTDDGRLGFAAVRNSKFYLRSMEDGPGGNAVWTEMRVVVELKLPVDALVTSPTAIGFAADVGLVFVATDVGVFSFDLRSHRVRKILTRSQYSNGNKIVPYMSFYTPAFELRGPLRVKD</sequence>
<evidence type="ECO:0000259" key="1">
    <source>
        <dbReference type="Pfam" id="PF00646"/>
    </source>
</evidence>
<protein>
    <recommendedName>
        <fullName evidence="1">F-box domain-containing protein</fullName>
    </recommendedName>
</protein>
<keyword evidence="3" id="KW-1185">Reference proteome</keyword>
<accession>A0A5J9VWM9</accession>
<evidence type="ECO:0000313" key="2">
    <source>
        <dbReference type="EMBL" id="TVU40639.1"/>
    </source>
</evidence>
<dbReference type="PANTHER" id="PTHR32133">
    <property type="entry name" value="OS07G0120400 PROTEIN"/>
    <property type="match status" value="1"/>
</dbReference>
<name>A0A5J9VWM9_9POAL</name>
<organism evidence="2 3">
    <name type="scientific">Eragrostis curvula</name>
    <name type="common">weeping love grass</name>
    <dbReference type="NCBI Taxonomy" id="38414"/>
    <lineage>
        <taxon>Eukaryota</taxon>
        <taxon>Viridiplantae</taxon>
        <taxon>Streptophyta</taxon>
        <taxon>Embryophyta</taxon>
        <taxon>Tracheophyta</taxon>
        <taxon>Spermatophyta</taxon>
        <taxon>Magnoliopsida</taxon>
        <taxon>Liliopsida</taxon>
        <taxon>Poales</taxon>
        <taxon>Poaceae</taxon>
        <taxon>PACMAD clade</taxon>
        <taxon>Chloridoideae</taxon>
        <taxon>Eragrostideae</taxon>
        <taxon>Eragrostidinae</taxon>
        <taxon>Eragrostis</taxon>
    </lineage>
</organism>
<reference evidence="2 3" key="1">
    <citation type="journal article" date="2019" name="Sci. Rep.">
        <title>A high-quality genome of Eragrostis curvula grass provides insights into Poaceae evolution and supports new strategies to enhance forage quality.</title>
        <authorList>
            <person name="Carballo J."/>
            <person name="Santos B.A.C.M."/>
            <person name="Zappacosta D."/>
            <person name="Garbus I."/>
            <person name="Selva J.P."/>
            <person name="Gallo C.A."/>
            <person name="Diaz A."/>
            <person name="Albertini E."/>
            <person name="Caccamo M."/>
            <person name="Echenique V."/>
        </authorList>
    </citation>
    <scope>NUCLEOTIDE SEQUENCE [LARGE SCALE GENOMIC DNA]</scope>
    <source>
        <strain evidence="3">cv. Victoria</strain>
        <tissue evidence="2">Leaf</tissue>
    </source>
</reference>
<comment type="caution">
    <text evidence="2">The sequence shown here is derived from an EMBL/GenBank/DDBJ whole genome shotgun (WGS) entry which is preliminary data.</text>
</comment>
<dbReference type="EMBL" id="RWGY01000007">
    <property type="protein sequence ID" value="TVU40639.1"/>
    <property type="molecule type" value="Genomic_DNA"/>
</dbReference>
<dbReference type="SUPFAM" id="SSF81383">
    <property type="entry name" value="F-box domain"/>
    <property type="match status" value="1"/>
</dbReference>
<proteinExistence type="predicted"/>
<feature type="non-terminal residue" evidence="2">
    <location>
        <position position="1"/>
    </location>
</feature>
<feature type="domain" description="F-box" evidence="1">
    <location>
        <begin position="6"/>
        <end position="45"/>
    </location>
</feature>
<evidence type="ECO:0000313" key="3">
    <source>
        <dbReference type="Proteomes" id="UP000324897"/>
    </source>
</evidence>